<evidence type="ECO:0000256" key="4">
    <source>
        <dbReference type="ARBA" id="ARBA00022692"/>
    </source>
</evidence>
<keyword evidence="11" id="KW-1185">Reference proteome</keyword>
<keyword evidence="3" id="KW-0808">Transferase</keyword>
<dbReference type="Pfam" id="PF13091">
    <property type="entry name" value="PLDc_2"/>
    <property type="match status" value="2"/>
</dbReference>
<evidence type="ECO:0000256" key="1">
    <source>
        <dbReference type="ARBA" id="ARBA00004236"/>
    </source>
</evidence>
<accession>A0ABR8VI13</accession>
<dbReference type="SUPFAM" id="SSF56024">
    <property type="entry name" value="Phospholipase D/nuclease"/>
    <property type="match status" value="2"/>
</dbReference>
<dbReference type="Proteomes" id="UP000648182">
    <property type="component" value="Unassembled WGS sequence"/>
</dbReference>
<dbReference type="InterPro" id="IPR001736">
    <property type="entry name" value="PLipase_D/transphosphatidylase"/>
</dbReference>
<dbReference type="PANTHER" id="PTHR21248">
    <property type="entry name" value="CARDIOLIPIN SYNTHASE"/>
    <property type="match status" value="1"/>
</dbReference>
<feature type="domain" description="PLD phosphodiesterase" evidence="9">
    <location>
        <begin position="313"/>
        <end position="340"/>
    </location>
</feature>
<dbReference type="PROSITE" id="PS50035">
    <property type="entry name" value="PLD"/>
    <property type="match status" value="2"/>
</dbReference>
<keyword evidence="5" id="KW-0677">Repeat</keyword>
<evidence type="ECO:0000256" key="8">
    <source>
        <dbReference type="NCBIfam" id="TIGR04265"/>
    </source>
</evidence>
<dbReference type="CDD" id="cd09112">
    <property type="entry name" value="PLDc_CLS_2"/>
    <property type="match status" value="1"/>
</dbReference>
<evidence type="ECO:0000256" key="6">
    <source>
        <dbReference type="ARBA" id="ARBA00022989"/>
    </source>
</evidence>
<comment type="subcellular location">
    <subcellularLocation>
        <location evidence="1">Cell membrane</location>
    </subcellularLocation>
</comment>
<organism evidence="10 11">
    <name type="scientific">Bacillus norwichensis</name>
    <dbReference type="NCBI Taxonomy" id="2762217"/>
    <lineage>
        <taxon>Bacteria</taxon>
        <taxon>Bacillati</taxon>
        <taxon>Bacillota</taxon>
        <taxon>Bacilli</taxon>
        <taxon>Bacillales</taxon>
        <taxon>Bacillaceae</taxon>
        <taxon>Bacillus</taxon>
    </lineage>
</organism>
<dbReference type="SMART" id="SM00155">
    <property type="entry name" value="PLDc"/>
    <property type="match status" value="2"/>
</dbReference>
<evidence type="ECO:0000259" key="9">
    <source>
        <dbReference type="PROSITE" id="PS50035"/>
    </source>
</evidence>
<reference evidence="10 11" key="1">
    <citation type="submission" date="2020-08" db="EMBL/GenBank/DDBJ databases">
        <title>A Genomic Blueprint of the Chicken Gut Microbiome.</title>
        <authorList>
            <person name="Gilroy R."/>
            <person name="Ravi A."/>
            <person name="Getino M."/>
            <person name="Pursley I."/>
            <person name="Horton D.L."/>
            <person name="Alikhan N.-F."/>
            <person name="Baker D."/>
            <person name="Gharbi K."/>
            <person name="Hall N."/>
            <person name="Watson M."/>
            <person name="Adriaenssens E.M."/>
            <person name="Foster-Nyarko E."/>
            <person name="Jarju S."/>
            <person name="Secka A."/>
            <person name="Antonio M."/>
            <person name="Oren A."/>
            <person name="Chaudhuri R."/>
            <person name="La Ragione R.M."/>
            <person name="Hildebrand F."/>
            <person name="Pallen M.J."/>
        </authorList>
    </citation>
    <scope>NUCLEOTIDE SEQUENCE [LARGE SCALE GENOMIC DNA]</scope>
    <source>
        <strain evidence="10 11">Sa1BUA2</strain>
    </source>
</reference>
<dbReference type="NCBIfam" id="TIGR04265">
    <property type="entry name" value="bac_cardiolipin"/>
    <property type="match status" value="1"/>
</dbReference>
<sequence>MKWLIGSIIFIAVIIIAASMDFFTARYVHGKKTRLSSYPVRRGHLQLITSGPDLFSHYFNDLYKAESSIHVLFYIVKKDRFSQLFFEILIDQARKGVKVRLLLDWFGSREVSKKLIKQARSAGVEVTFCHRPRLPFFFFSLQQRNHRKVTIIDGKIGYVGGFNVGKEYIDLDPVLSPWRDYHLRVQGEGIADLQTEFLLDWKQATGVCHLEDLSLFPILENGPMFYRFFPTRGVNAEEEILQLINQAEKRIFIGTPYFIPPEKLMEGLLKAIQRGIAVSILVPNKSDHPIVKEASLQYLHRLLAVGGTVYQYEEGFFHAKVILIDGRICDIGTANFDYRSFRLNYEINCFIYNQEFIQEAERIVQEDIDLSSRLSLEDLVDPPFSFRLKGWMGMLLKRFL</sequence>
<evidence type="ECO:0000313" key="10">
    <source>
        <dbReference type="EMBL" id="MBD8004424.1"/>
    </source>
</evidence>
<dbReference type="InterPro" id="IPR025202">
    <property type="entry name" value="PLD-like_dom"/>
</dbReference>
<dbReference type="PANTHER" id="PTHR21248:SF7">
    <property type="entry name" value="MINOR CARDIOLIPIN SYNTHASE CLSB"/>
    <property type="match status" value="1"/>
</dbReference>
<evidence type="ECO:0000313" key="11">
    <source>
        <dbReference type="Proteomes" id="UP000648182"/>
    </source>
</evidence>
<dbReference type="Gene3D" id="3.30.870.10">
    <property type="entry name" value="Endonuclease Chain A"/>
    <property type="match status" value="2"/>
</dbReference>
<name>A0ABR8VI13_9BACI</name>
<comment type="caution">
    <text evidence="10">The sequence shown here is derived from an EMBL/GenBank/DDBJ whole genome shotgun (WGS) entry which is preliminary data.</text>
</comment>
<evidence type="ECO:0000256" key="7">
    <source>
        <dbReference type="ARBA" id="ARBA00023136"/>
    </source>
</evidence>
<dbReference type="InterPro" id="IPR022924">
    <property type="entry name" value="Cardiolipin_synthase"/>
</dbReference>
<gene>
    <name evidence="10" type="primary">cls</name>
    <name evidence="10" type="ORF">H9631_04965</name>
</gene>
<keyword evidence="6" id="KW-1133">Transmembrane helix</keyword>
<proteinExistence type="predicted"/>
<dbReference type="EC" id="2.7.8.-" evidence="8"/>
<evidence type="ECO:0000256" key="5">
    <source>
        <dbReference type="ARBA" id="ARBA00022737"/>
    </source>
</evidence>
<protein>
    <recommendedName>
        <fullName evidence="8">Cardiolipin synthase</fullName>
        <ecNumber evidence="8">2.7.8.-</ecNumber>
    </recommendedName>
</protein>
<feature type="domain" description="PLD phosphodiesterase" evidence="9">
    <location>
        <begin position="141"/>
        <end position="168"/>
    </location>
</feature>
<dbReference type="CDD" id="cd09110">
    <property type="entry name" value="PLDc_CLS_1"/>
    <property type="match status" value="1"/>
</dbReference>
<keyword evidence="2" id="KW-1003">Cell membrane</keyword>
<evidence type="ECO:0000256" key="3">
    <source>
        <dbReference type="ARBA" id="ARBA00022679"/>
    </source>
</evidence>
<keyword evidence="4" id="KW-0812">Transmembrane</keyword>
<evidence type="ECO:0000256" key="2">
    <source>
        <dbReference type="ARBA" id="ARBA00022475"/>
    </source>
</evidence>
<dbReference type="RefSeq" id="WP_191810518.1">
    <property type="nucleotide sequence ID" value="NZ_JACSPV010000006.1"/>
</dbReference>
<dbReference type="EMBL" id="JACSPV010000006">
    <property type="protein sequence ID" value="MBD8004424.1"/>
    <property type="molecule type" value="Genomic_DNA"/>
</dbReference>
<keyword evidence="7" id="KW-0472">Membrane</keyword>